<dbReference type="EMBL" id="RQHS01000012">
    <property type="protein sequence ID" value="TGN00006.1"/>
    <property type="molecule type" value="Genomic_DNA"/>
</dbReference>
<dbReference type="RefSeq" id="WP_135756472.1">
    <property type="nucleotide sequence ID" value="NZ_RQHS01000012.1"/>
</dbReference>
<gene>
    <name evidence="1" type="ORF">EHR06_07750</name>
</gene>
<organism evidence="1 2">
    <name type="scientific">Leptospira dzoumogneensis</name>
    <dbReference type="NCBI Taxonomy" id="2484904"/>
    <lineage>
        <taxon>Bacteria</taxon>
        <taxon>Pseudomonadati</taxon>
        <taxon>Spirochaetota</taxon>
        <taxon>Spirochaetia</taxon>
        <taxon>Leptospirales</taxon>
        <taxon>Leptospiraceae</taxon>
        <taxon>Leptospira</taxon>
    </lineage>
</organism>
<accession>A0A4Z1AUK3</accession>
<evidence type="ECO:0000313" key="2">
    <source>
        <dbReference type="Proteomes" id="UP000297241"/>
    </source>
</evidence>
<evidence type="ECO:0000313" key="1">
    <source>
        <dbReference type="EMBL" id="TGN00006.1"/>
    </source>
</evidence>
<protein>
    <submittedName>
        <fullName evidence="1">DUF2971 domain-containing protein</fullName>
    </submittedName>
</protein>
<proteinExistence type="predicted"/>
<keyword evidence="2" id="KW-1185">Reference proteome</keyword>
<dbReference type="AlphaFoldDB" id="A0A4Z1AUK3"/>
<dbReference type="InterPro" id="IPR021352">
    <property type="entry name" value="DUF2971"/>
</dbReference>
<name>A0A4Z1AUK3_9LEPT</name>
<dbReference type="OrthoDB" id="344949at2"/>
<dbReference type="Proteomes" id="UP000297241">
    <property type="component" value="Unassembled WGS sequence"/>
</dbReference>
<reference evidence="1" key="1">
    <citation type="journal article" date="2019" name="PLoS Negl. Trop. Dis.">
        <title>Revisiting the worldwide diversity of Leptospira species in the environment.</title>
        <authorList>
            <person name="Vincent A.T."/>
            <person name="Schiettekatte O."/>
            <person name="Bourhy P."/>
            <person name="Veyrier F.J."/>
            <person name="Picardeau M."/>
        </authorList>
    </citation>
    <scope>NUCLEOTIDE SEQUENCE [LARGE SCALE GENOMIC DNA]</scope>
    <source>
        <strain evidence="1">201601113</strain>
    </source>
</reference>
<dbReference type="Pfam" id="PF11185">
    <property type="entry name" value="DUF2971"/>
    <property type="match status" value="1"/>
</dbReference>
<comment type="caution">
    <text evidence="1">The sequence shown here is derived from an EMBL/GenBank/DDBJ whole genome shotgun (WGS) entry which is preliminary data.</text>
</comment>
<sequence>MELDLHKQLYRIIAHEDSFSLGTKYFEFINNKGYISKGKYYHYTTLDTFKLILKSESLLFSNISTMNDPYEFSYGLHLAKNVLKDVYKDTSIGTANRAIYKGLLDLIDMELVKVKKSFYTVSFSNMPDSLPQWIAYGDGGGGVSIGITPNTRSFINLDKLIFNKVIYNREIQSELIDYSLNFFEKYIRGFSLTSFFAELQADIYVSRKKLYTKYNFESFSKELLSKLSILLNYMKIDHYSHENEFRWLLKTEAIPKSYGLKSGFLSKDITGKRLPIKEIVLGPKIANSTLYWKEIERLLKKSGYSDVKIKFSKIPFR</sequence>